<accession>A0ABN7S4H1</accession>
<keyword evidence="1" id="KW-1133">Transmembrane helix</keyword>
<evidence type="ECO:0000313" key="3">
    <source>
        <dbReference type="Proteomes" id="UP001158576"/>
    </source>
</evidence>
<protein>
    <submittedName>
        <fullName evidence="2">Oidioi.mRNA.OKI2018_I69.PAR.g12577.t1.cds</fullName>
    </submittedName>
</protein>
<sequence>MSNSEFREVSEDPFENPLRKFIRWLRSDDFRGLCLCFAFSSFVLTIAMIFEANLGKGPIKQHGVVASSNSACSKFGSDHLKFTRNSYDAAILTSLCLLATNPEQVSLGGGGMASMLFINSSRPTEYLDFTGRGEDKAIPGFMAGMLYLKDRVVFLVDLFED</sequence>
<keyword evidence="3" id="KW-1185">Reference proteome</keyword>
<evidence type="ECO:0000313" key="2">
    <source>
        <dbReference type="EMBL" id="CAG5090375.1"/>
    </source>
</evidence>
<keyword evidence="1" id="KW-0812">Transmembrane</keyword>
<organism evidence="2 3">
    <name type="scientific">Oikopleura dioica</name>
    <name type="common">Tunicate</name>
    <dbReference type="NCBI Taxonomy" id="34765"/>
    <lineage>
        <taxon>Eukaryota</taxon>
        <taxon>Metazoa</taxon>
        <taxon>Chordata</taxon>
        <taxon>Tunicata</taxon>
        <taxon>Appendicularia</taxon>
        <taxon>Copelata</taxon>
        <taxon>Oikopleuridae</taxon>
        <taxon>Oikopleura</taxon>
    </lineage>
</organism>
<dbReference type="SUPFAM" id="SSF56235">
    <property type="entry name" value="N-terminal nucleophile aminohydrolases (Ntn hydrolases)"/>
    <property type="match status" value="1"/>
</dbReference>
<dbReference type="EMBL" id="OU015568">
    <property type="protein sequence ID" value="CAG5090375.1"/>
    <property type="molecule type" value="Genomic_DNA"/>
</dbReference>
<proteinExistence type="predicted"/>
<evidence type="ECO:0000256" key="1">
    <source>
        <dbReference type="SAM" id="Phobius"/>
    </source>
</evidence>
<dbReference type="InterPro" id="IPR029055">
    <property type="entry name" value="Ntn_hydrolases_N"/>
</dbReference>
<reference evidence="2 3" key="1">
    <citation type="submission" date="2021-04" db="EMBL/GenBank/DDBJ databases">
        <authorList>
            <person name="Bliznina A."/>
        </authorList>
    </citation>
    <scope>NUCLEOTIDE SEQUENCE [LARGE SCALE GENOMIC DNA]</scope>
</reference>
<feature type="transmembrane region" description="Helical" evidence="1">
    <location>
        <begin position="30"/>
        <end position="50"/>
    </location>
</feature>
<name>A0ABN7S4H1_OIKDI</name>
<dbReference type="Proteomes" id="UP001158576">
    <property type="component" value="Chromosome PAR"/>
</dbReference>
<keyword evidence="1" id="KW-0472">Membrane</keyword>
<gene>
    <name evidence="2" type="ORF">OKIOD_LOCUS4135</name>
</gene>